<dbReference type="GO" id="GO:0043039">
    <property type="term" value="P:tRNA aminoacylation"/>
    <property type="evidence" value="ECO:0007669"/>
    <property type="project" value="InterPro"/>
</dbReference>
<dbReference type="GO" id="GO:0006412">
    <property type="term" value="P:translation"/>
    <property type="evidence" value="ECO:0007669"/>
    <property type="project" value="UniProtKB-KW"/>
</dbReference>
<feature type="signal peptide" evidence="6">
    <location>
        <begin position="1"/>
        <end position="20"/>
    </location>
</feature>
<dbReference type="PROSITE" id="PS50862">
    <property type="entry name" value="AA_TRNA_LIGASE_II"/>
    <property type="match status" value="1"/>
</dbReference>
<keyword evidence="5" id="KW-0030">Aminoacyl-tRNA synthetase</keyword>
<keyword evidence="4" id="KW-0648">Protein biosynthesis</keyword>
<feature type="domain" description="Aminoacyl-transfer RNA synthetases class-II family profile" evidence="7">
    <location>
        <begin position="139"/>
        <end position="252"/>
    </location>
</feature>
<evidence type="ECO:0000313" key="8">
    <source>
        <dbReference type="EMBL" id="CAE8618977.1"/>
    </source>
</evidence>
<evidence type="ECO:0000256" key="1">
    <source>
        <dbReference type="ARBA" id="ARBA00022598"/>
    </source>
</evidence>
<keyword evidence="9" id="KW-1185">Reference proteome</keyword>
<dbReference type="Pfam" id="PF01409">
    <property type="entry name" value="tRNA-synt_2d"/>
    <property type="match status" value="1"/>
</dbReference>
<keyword evidence="3" id="KW-0067">ATP-binding</keyword>
<comment type="caution">
    <text evidence="8">The sequence shown here is derived from an EMBL/GenBank/DDBJ whole genome shotgun (WGS) entry which is preliminary data.</text>
</comment>
<evidence type="ECO:0000256" key="4">
    <source>
        <dbReference type="ARBA" id="ARBA00022917"/>
    </source>
</evidence>
<dbReference type="InterPro" id="IPR006195">
    <property type="entry name" value="aa-tRNA-synth_II"/>
</dbReference>
<evidence type="ECO:0000313" key="9">
    <source>
        <dbReference type="Proteomes" id="UP000654075"/>
    </source>
</evidence>
<dbReference type="Proteomes" id="UP000654075">
    <property type="component" value="Unassembled WGS sequence"/>
</dbReference>
<reference evidence="8" key="1">
    <citation type="submission" date="2021-02" db="EMBL/GenBank/DDBJ databases">
        <authorList>
            <person name="Dougan E. K."/>
            <person name="Rhodes N."/>
            <person name="Thang M."/>
            <person name="Chan C."/>
        </authorList>
    </citation>
    <scope>NUCLEOTIDE SEQUENCE</scope>
</reference>
<dbReference type="GO" id="GO:0005524">
    <property type="term" value="F:ATP binding"/>
    <property type="evidence" value="ECO:0007669"/>
    <property type="project" value="UniProtKB-KW"/>
</dbReference>
<protein>
    <recommendedName>
        <fullName evidence="7">Aminoacyl-transfer RNA synthetases class-II family profile domain-containing protein</fullName>
    </recommendedName>
</protein>
<organism evidence="8 9">
    <name type="scientific">Polarella glacialis</name>
    <name type="common">Dinoflagellate</name>
    <dbReference type="NCBI Taxonomy" id="89957"/>
    <lineage>
        <taxon>Eukaryota</taxon>
        <taxon>Sar</taxon>
        <taxon>Alveolata</taxon>
        <taxon>Dinophyceae</taxon>
        <taxon>Suessiales</taxon>
        <taxon>Suessiaceae</taxon>
        <taxon>Polarella</taxon>
    </lineage>
</organism>
<evidence type="ECO:0000256" key="2">
    <source>
        <dbReference type="ARBA" id="ARBA00022741"/>
    </source>
</evidence>
<dbReference type="GO" id="GO:0004812">
    <property type="term" value="F:aminoacyl-tRNA ligase activity"/>
    <property type="evidence" value="ECO:0007669"/>
    <property type="project" value="UniProtKB-KW"/>
</dbReference>
<dbReference type="Gene3D" id="3.30.930.10">
    <property type="entry name" value="Bira Bifunctional Protein, Domain 2"/>
    <property type="match status" value="1"/>
</dbReference>
<keyword evidence="1" id="KW-0436">Ligase</keyword>
<dbReference type="InterPro" id="IPR002319">
    <property type="entry name" value="Phenylalanyl-tRNA_Synthase"/>
</dbReference>
<dbReference type="EMBL" id="CAJNNV010026773">
    <property type="protein sequence ID" value="CAE8618977.1"/>
    <property type="molecule type" value="Genomic_DNA"/>
</dbReference>
<proteinExistence type="predicted"/>
<keyword evidence="2" id="KW-0547">Nucleotide-binding</keyword>
<evidence type="ECO:0000256" key="5">
    <source>
        <dbReference type="ARBA" id="ARBA00023146"/>
    </source>
</evidence>
<name>A0A813G1N7_POLGL</name>
<dbReference type="InterPro" id="IPR045864">
    <property type="entry name" value="aa-tRNA-synth_II/BPL/LPL"/>
</dbReference>
<sequence length="263" mass="28630">MLRFHVWPLLLLLAARAATANDLCAERDGCEDASDTDDLGLLEIHRAAAREYTSEWTISSVLNAMGAAFARLKVKECRVAKSGGLFVPEMTKEENAIGVYPEGFFNVVAINKTHVKRSHMSPATVHCHAKDSIPFRVTGKCARDEDDKTHLSEFIQMDVTSVKENCNAPSADQGTAMIETILKTSGIFDPTTKYSYSKDRLPELVDGGQELLINGVEVASGGDAVTAVAELYGLDKPCAIRWSLGVERLVMAANGFADIHKVK</sequence>
<dbReference type="SUPFAM" id="SSF55681">
    <property type="entry name" value="Class II aaRS and biotin synthetases"/>
    <property type="match status" value="1"/>
</dbReference>
<keyword evidence="6" id="KW-0732">Signal</keyword>
<dbReference type="AlphaFoldDB" id="A0A813G1N7"/>
<gene>
    <name evidence="8" type="ORF">PGLA1383_LOCUS36571</name>
</gene>
<feature type="chain" id="PRO_5032606143" description="Aminoacyl-transfer RNA synthetases class-II family profile domain-containing protein" evidence="6">
    <location>
        <begin position="21"/>
        <end position="263"/>
    </location>
</feature>
<accession>A0A813G1N7</accession>
<dbReference type="GO" id="GO:0000049">
    <property type="term" value="F:tRNA binding"/>
    <property type="evidence" value="ECO:0007669"/>
    <property type="project" value="InterPro"/>
</dbReference>
<evidence type="ECO:0000259" key="7">
    <source>
        <dbReference type="PROSITE" id="PS50862"/>
    </source>
</evidence>
<evidence type="ECO:0000256" key="6">
    <source>
        <dbReference type="SAM" id="SignalP"/>
    </source>
</evidence>
<evidence type="ECO:0000256" key="3">
    <source>
        <dbReference type="ARBA" id="ARBA00022840"/>
    </source>
</evidence>